<evidence type="ECO:0000313" key="3">
    <source>
        <dbReference type="Proteomes" id="UP000324222"/>
    </source>
</evidence>
<protein>
    <submittedName>
        <fullName evidence="2">Uncharacterized protein</fullName>
    </submittedName>
</protein>
<name>A0A5B7H3K9_PORTR</name>
<dbReference type="Proteomes" id="UP000324222">
    <property type="component" value="Unassembled WGS sequence"/>
</dbReference>
<gene>
    <name evidence="2" type="ORF">E2C01_061337</name>
</gene>
<evidence type="ECO:0000256" key="1">
    <source>
        <dbReference type="SAM" id="MobiDB-lite"/>
    </source>
</evidence>
<feature type="compositionally biased region" description="Polar residues" evidence="1">
    <location>
        <begin position="90"/>
        <end position="103"/>
    </location>
</feature>
<dbReference type="EMBL" id="VSRR010025841">
    <property type="protein sequence ID" value="MPC67171.1"/>
    <property type="molecule type" value="Genomic_DNA"/>
</dbReference>
<keyword evidence="3" id="KW-1185">Reference proteome</keyword>
<accession>A0A5B7H3K9</accession>
<feature type="compositionally biased region" description="Basic and acidic residues" evidence="1">
    <location>
        <begin position="18"/>
        <end position="33"/>
    </location>
</feature>
<comment type="caution">
    <text evidence="2">The sequence shown here is derived from an EMBL/GenBank/DDBJ whole genome shotgun (WGS) entry which is preliminary data.</text>
</comment>
<feature type="region of interest" description="Disordered" evidence="1">
    <location>
        <begin position="1"/>
        <end position="51"/>
    </location>
</feature>
<sequence>MNHLLGRTTNPTSLGLGGKRERVLSQREDDMRRMPAPSLPTVPHHHPEPPRTCLMVNNLDLEHRVKGTAQRELSPLNRQNNLHHKRLSHQKLSQSEGMDTSLQYGAVGSDPSMDGTEEHSNHMLPNKYDQPVIPG</sequence>
<dbReference type="AlphaFoldDB" id="A0A5B7H3K9"/>
<organism evidence="2 3">
    <name type="scientific">Portunus trituberculatus</name>
    <name type="common">Swimming crab</name>
    <name type="synonym">Neptunus trituberculatus</name>
    <dbReference type="NCBI Taxonomy" id="210409"/>
    <lineage>
        <taxon>Eukaryota</taxon>
        <taxon>Metazoa</taxon>
        <taxon>Ecdysozoa</taxon>
        <taxon>Arthropoda</taxon>
        <taxon>Crustacea</taxon>
        <taxon>Multicrustacea</taxon>
        <taxon>Malacostraca</taxon>
        <taxon>Eumalacostraca</taxon>
        <taxon>Eucarida</taxon>
        <taxon>Decapoda</taxon>
        <taxon>Pleocyemata</taxon>
        <taxon>Brachyura</taxon>
        <taxon>Eubrachyura</taxon>
        <taxon>Portunoidea</taxon>
        <taxon>Portunidae</taxon>
        <taxon>Portuninae</taxon>
        <taxon>Portunus</taxon>
    </lineage>
</organism>
<proteinExistence type="predicted"/>
<evidence type="ECO:0000313" key="2">
    <source>
        <dbReference type="EMBL" id="MPC67171.1"/>
    </source>
</evidence>
<dbReference type="OrthoDB" id="1939479at2759"/>
<reference evidence="2 3" key="1">
    <citation type="submission" date="2019-05" db="EMBL/GenBank/DDBJ databases">
        <title>Another draft genome of Portunus trituberculatus and its Hox gene families provides insights of decapod evolution.</title>
        <authorList>
            <person name="Jeong J.-H."/>
            <person name="Song I."/>
            <person name="Kim S."/>
            <person name="Choi T."/>
            <person name="Kim D."/>
            <person name="Ryu S."/>
            <person name="Kim W."/>
        </authorList>
    </citation>
    <scope>NUCLEOTIDE SEQUENCE [LARGE SCALE GENOMIC DNA]</scope>
    <source>
        <tissue evidence="2">Muscle</tissue>
    </source>
</reference>
<feature type="region of interest" description="Disordered" evidence="1">
    <location>
        <begin position="70"/>
        <end position="135"/>
    </location>
</feature>